<evidence type="ECO:0000313" key="2">
    <source>
        <dbReference type="EMBL" id="MBP0443765.1"/>
    </source>
</evidence>
<dbReference type="InterPro" id="IPR050662">
    <property type="entry name" value="Sec-metab_biosynth-thioest"/>
</dbReference>
<dbReference type="EMBL" id="JAGIZB010000002">
    <property type="protein sequence ID" value="MBP0443765.1"/>
    <property type="molecule type" value="Genomic_DNA"/>
</dbReference>
<dbReference type="SUPFAM" id="SSF56281">
    <property type="entry name" value="Metallo-hydrolase/oxidoreductase"/>
    <property type="match status" value="1"/>
</dbReference>
<dbReference type="CDD" id="cd16278">
    <property type="entry name" value="metallo-hydrolase-like_MBL-fold"/>
    <property type="match status" value="1"/>
</dbReference>
<sequence length="297" mass="31511">MSPEFRRDDALAPDVVEWVAPGIRRILCANPGPFTWRGTNTYLIGRGDVAVLDPGPADEAHRAAILAAVAGERVRHILVSHTHRDHSPGAAPLAAATGAEMLGFGPHLTPAAEGEGGDHDFLPDRRLSDGEAVEGDGWRLIALHTPGHCANHLCFALEADPALAPAGVLFSADHVMAWSTSVVSPPDGDMADYMRSLERVAARGDRLLLPGHGPAHDDPAPFIAALLAHRREREARVLEALRAADRPVHAAELVPPVYGPVLEQRLVPAAARSLLAHLLKLTADGKATPEGDGFRAL</sequence>
<dbReference type="PANTHER" id="PTHR23131:SF0">
    <property type="entry name" value="ENDORIBONUCLEASE LACTB2"/>
    <property type="match status" value="1"/>
</dbReference>
<dbReference type="InterPro" id="IPR041516">
    <property type="entry name" value="LACTB2_WH"/>
</dbReference>
<dbReference type="InterPro" id="IPR001279">
    <property type="entry name" value="Metallo-B-lactamas"/>
</dbReference>
<accession>A0ABS4A9U7</accession>
<dbReference type="PANTHER" id="PTHR23131">
    <property type="entry name" value="ENDORIBONUCLEASE LACTB2"/>
    <property type="match status" value="1"/>
</dbReference>
<dbReference type="Pfam" id="PF00753">
    <property type="entry name" value="Lactamase_B"/>
    <property type="match status" value="1"/>
</dbReference>
<protein>
    <submittedName>
        <fullName evidence="2">MBL fold metallo-hydrolase</fullName>
    </submittedName>
</protein>
<dbReference type="Gene3D" id="3.60.15.10">
    <property type="entry name" value="Ribonuclease Z/Hydroxyacylglutathione hydrolase-like"/>
    <property type="match status" value="1"/>
</dbReference>
<feature type="domain" description="Metallo-beta-lactamase" evidence="1">
    <location>
        <begin position="38"/>
        <end position="212"/>
    </location>
</feature>
<evidence type="ECO:0000259" key="1">
    <source>
        <dbReference type="SMART" id="SM00849"/>
    </source>
</evidence>
<dbReference type="Proteomes" id="UP000681594">
    <property type="component" value="Unassembled WGS sequence"/>
</dbReference>
<dbReference type="Pfam" id="PF17778">
    <property type="entry name" value="WHD_BLACT"/>
    <property type="match status" value="1"/>
</dbReference>
<keyword evidence="3" id="KW-1185">Reference proteome</keyword>
<dbReference type="RefSeq" id="WP_209377980.1">
    <property type="nucleotide sequence ID" value="NZ_JAGIZB010000002.1"/>
</dbReference>
<name>A0ABS4A9U7_9PROT</name>
<comment type="caution">
    <text evidence="2">The sequence shown here is derived from an EMBL/GenBank/DDBJ whole genome shotgun (WGS) entry which is preliminary data.</text>
</comment>
<dbReference type="SMART" id="SM00849">
    <property type="entry name" value="Lactamase_B"/>
    <property type="match status" value="1"/>
</dbReference>
<gene>
    <name evidence="2" type="ORF">J8J14_03145</name>
</gene>
<proteinExistence type="predicted"/>
<dbReference type="InterPro" id="IPR036388">
    <property type="entry name" value="WH-like_DNA-bd_sf"/>
</dbReference>
<dbReference type="InterPro" id="IPR036866">
    <property type="entry name" value="RibonucZ/Hydroxyglut_hydro"/>
</dbReference>
<reference evidence="2 3" key="1">
    <citation type="submission" date="2021-03" db="EMBL/GenBank/DDBJ databases">
        <authorList>
            <person name="So Y."/>
        </authorList>
    </citation>
    <scope>NUCLEOTIDE SEQUENCE [LARGE SCALE GENOMIC DNA]</scope>
    <source>
        <strain evidence="2 3">SSH11</strain>
    </source>
</reference>
<dbReference type="Gene3D" id="1.10.10.10">
    <property type="entry name" value="Winged helix-like DNA-binding domain superfamily/Winged helix DNA-binding domain"/>
    <property type="match status" value="1"/>
</dbReference>
<organism evidence="2 3">
    <name type="scientific">Pararoseomonas baculiformis</name>
    <dbReference type="NCBI Taxonomy" id="2820812"/>
    <lineage>
        <taxon>Bacteria</taxon>
        <taxon>Pseudomonadati</taxon>
        <taxon>Pseudomonadota</taxon>
        <taxon>Alphaproteobacteria</taxon>
        <taxon>Acetobacterales</taxon>
        <taxon>Acetobacteraceae</taxon>
        <taxon>Pararoseomonas</taxon>
    </lineage>
</organism>
<evidence type="ECO:0000313" key="3">
    <source>
        <dbReference type="Proteomes" id="UP000681594"/>
    </source>
</evidence>